<gene>
    <name evidence="3" type="ORF">TREES_T100021467</name>
</gene>
<accession>L9KIL8</accession>
<feature type="compositionally biased region" description="Basic residues" evidence="1">
    <location>
        <begin position="199"/>
        <end position="208"/>
    </location>
</feature>
<feature type="region of interest" description="Disordered" evidence="1">
    <location>
        <begin position="338"/>
        <end position="361"/>
    </location>
</feature>
<dbReference type="EMBL" id="KB320826">
    <property type="protein sequence ID" value="ELW62344.1"/>
    <property type="molecule type" value="Genomic_DNA"/>
</dbReference>
<evidence type="ECO:0000256" key="2">
    <source>
        <dbReference type="SAM" id="Phobius"/>
    </source>
</evidence>
<feature type="compositionally biased region" description="Basic and acidic residues" evidence="1">
    <location>
        <begin position="129"/>
        <end position="143"/>
    </location>
</feature>
<feature type="compositionally biased region" description="Basic and acidic residues" evidence="1">
    <location>
        <begin position="261"/>
        <end position="275"/>
    </location>
</feature>
<keyword evidence="2" id="KW-0472">Membrane</keyword>
<feature type="transmembrane region" description="Helical" evidence="2">
    <location>
        <begin position="369"/>
        <end position="390"/>
    </location>
</feature>
<evidence type="ECO:0000313" key="4">
    <source>
        <dbReference type="Proteomes" id="UP000011518"/>
    </source>
</evidence>
<proteinExistence type="predicted"/>
<name>L9KIL8_TUPCH</name>
<reference evidence="4" key="2">
    <citation type="journal article" date="2013" name="Nat. Commun.">
        <title>Genome of the Chinese tree shrew.</title>
        <authorList>
            <person name="Fan Y."/>
            <person name="Huang Z.Y."/>
            <person name="Cao C.C."/>
            <person name="Chen C.S."/>
            <person name="Chen Y.X."/>
            <person name="Fan D.D."/>
            <person name="He J."/>
            <person name="Hou H.L."/>
            <person name="Hu L."/>
            <person name="Hu X.T."/>
            <person name="Jiang X.T."/>
            <person name="Lai R."/>
            <person name="Lang Y.S."/>
            <person name="Liang B."/>
            <person name="Liao S.G."/>
            <person name="Mu D."/>
            <person name="Ma Y.Y."/>
            <person name="Niu Y.Y."/>
            <person name="Sun X.Q."/>
            <person name="Xia J.Q."/>
            <person name="Xiao J."/>
            <person name="Xiong Z.Q."/>
            <person name="Xu L."/>
            <person name="Yang L."/>
            <person name="Zhang Y."/>
            <person name="Zhao W."/>
            <person name="Zhao X.D."/>
            <person name="Zheng Y.T."/>
            <person name="Zhou J.M."/>
            <person name="Zhu Y.B."/>
            <person name="Zhang G.J."/>
            <person name="Wang J."/>
            <person name="Yao Y.G."/>
        </authorList>
    </citation>
    <scope>NUCLEOTIDE SEQUENCE [LARGE SCALE GENOMIC DNA]</scope>
</reference>
<keyword evidence="2" id="KW-0812">Transmembrane</keyword>
<feature type="region of interest" description="Disordered" evidence="1">
    <location>
        <begin position="129"/>
        <end position="298"/>
    </location>
</feature>
<evidence type="ECO:0000313" key="3">
    <source>
        <dbReference type="EMBL" id="ELW62344.1"/>
    </source>
</evidence>
<keyword evidence="4" id="KW-1185">Reference proteome</keyword>
<reference evidence="4" key="1">
    <citation type="submission" date="2012-07" db="EMBL/GenBank/DDBJ databases">
        <title>Genome of the Chinese tree shrew, a rising model animal genetically related to primates.</title>
        <authorList>
            <person name="Zhang G."/>
            <person name="Fan Y."/>
            <person name="Yao Y."/>
            <person name="Huang Z."/>
        </authorList>
    </citation>
    <scope>NUCLEOTIDE SEQUENCE [LARGE SCALE GENOMIC DNA]</scope>
</reference>
<feature type="compositionally biased region" description="Basic and acidic residues" evidence="1">
    <location>
        <begin position="159"/>
        <end position="187"/>
    </location>
</feature>
<evidence type="ECO:0000256" key="1">
    <source>
        <dbReference type="SAM" id="MobiDB-lite"/>
    </source>
</evidence>
<feature type="compositionally biased region" description="Polar residues" evidence="1">
    <location>
        <begin position="209"/>
        <end position="224"/>
    </location>
</feature>
<keyword evidence="2" id="KW-1133">Transmembrane helix</keyword>
<dbReference type="InParanoid" id="L9KIL8"/>
<sequence length="396" mass="42151">MDSDSGLRMEPISRFLAPGRSLQPPGEGLRPCHLLMALSTGLLGGRALQFPIGPTEPRIKYVWHQLRHHRAGEKCSCVVGSTEGPSPPHVHGTPAPNPAAVSCQAARMQERKEKVTGWEGLVSCQAARMQERKEKVTGCEGSRRRAQSGDKTQNRRRAHGAEKTQTRRGAHSGDKTQTRRGAHGGDKTRRRAQSGNKTQTRRGAHGKSTRTSPRVLSLWENSLARQRDHVSQQQDAGTAAAVPISGQCQPAGLQRTPAGGRLDRPAPTERAETGIREQSPSDINPTHDNERCEQAATEPASVRYGKSLDGTSRREGRTFVPSSVLGHIHDTTATLAPGSAAHTPSARAHGLSSTTSSAARTGLPGARRLTGAALMVTAALLSILLALGGLRAPGAV</sequence>
<protein>
    <submittedName>
        <fullName evidence="3">Uncharacterized protein</fullName>
    </submittedName>
</protein>
<organism evidence="3 4">
    <name type="scientific">Tupaia chinensis</name>
    <name type="common">Chinese tree shrew</name>
    <name type="synonym">Tupaia belangeri chinensis</name>
    <dbReference type="NCBI Taxonomy" id="246437"/>
    <lineage>
        <taxon>Eukaryota</taxon>
        <taxon>Metazoa</taxon>
        <taxon>Chordata</taxon>
        <taxon>Craniata</taxon>
        <taxon>Vertebrata</taxon>
        <taxon>Euteleostomi</taxon>
        <taxon>Mammalia</taxon>
        <taxon>Eutheria</taxon>
        <taxon>Euarchontoglires</taxon>
        <taxon>Scandentia</taxon>
        <taxon>Tupaiidae</taxon>
        <taxon>Tupaia</taxon>
    </lineage>
</organism>
<dbReference type="AlphaFoldDB" id="L9KIL8"/>
<dbReference type="Proteomes" id="UP000011518">
    <property type="component" value="Unassembled WGS sequence"/>
</dbReference>